<name>A0AAV9XUR8_9CRYT</name>
<feature type="coiled-coil region" evidence="1">
    <location>
        <begin position="67"/>
        <end position="94"/>
    </location>
</feature>
<evidence type="ECO:0000313" key="4">
    <source>
        <dbReference type="Proteomes" id="UP001311799"/>
    </source>
</evidence>
<dbReference type="PANTHER" id="PTHR34403">
    <property type="entry name" value="TOL-PAL SYSTEM PROTEIN TOLA"/>
    <property type="match status" value="1"/>
</dbReference>
<dbReference type="InterPro" id="IPR050972">
    <property type="entry name" value="SDr-like"/>
</dbReference>
<dbReference type="EMBL" id="JAWDEY010000032">
    <property type="protein sequence ID" value="KAK6588495.1"/>
    <property type="molecule type" value="Genomic_DNA"/>
</dbReference>
<evidence type="ECO:0000256" key="2">
    <source>
        <dbReference type="SAM" id="MobiDB-lite"/>
    </source>
</evidence>
<evidence type="ECO:0000256" key="1">
    <source>
        <dbReference type="SAM" id="Coils"/>
    </source>
</evidence>
<protein>
    <submittedName>
        <fullName evidence="3">Mucin like protein</fullName>
    </submittedName>
</protein>
<feature type="compositionally biased region" description="Pro residues" evidence="2">
    <location>
        <begin position="1718"/>
        <end position="1774"/>
    </location>
</feature>
<dbReference type="Proteomes" id="UP001311799">
    <property type="component" value="Unassembled WGS sequence"/>
</dbReference>
<feature type="region of interest" description="Disordered" evidence="2">
    <location>
        <begin position="882"/>
        <end position="1007"/>
    </location>
</feature>
<feature type="compositionally biased region" description="Pro residues" evidence="2">
    <location>
        <begin position="1683"/>
        <end position="1709"/>
    </location>
</feature>
<gene>
    <name evidence="3" type="ORF">RS030_4564</name>
</gene>
<keyword evidence="4" id="KW-1185">Reference proteome</keyword>
<feature type="coiled-coil region" evidence="1">
    <location>
        <begin position="185"/>
        <end position="220"/>
    </location>
</feature>
<sequence length="1900" mass="220526">MNYKKVEKSISFIFILFCYIFIFNDEDIISKEILNGRISLLGLKSGDNPFLTSLKRLSHWDFRNLTIEEITKLLADYEKLIQEEKNKFDKLKSGSSNIKKNYDSHDCRSNKNIKKQKGNRCSKCEKRANAIKRIRLDLKAYADSIINMKLNVDKLSYRLKILKGEIENVNVFYRPLNYKYETMTAEEKEEYKKRRKDKYKKMKERRDERIKNKIKELKNLGLDVNKNLDEDKLDMESSYNKELLDLATSKSESGNISNSLIYFKPKSHFYLTRKLLLVISELLNNISTFNHNNCLVDIYLIKLEKSRKLLLKYFNKYMSMLDKLEKKKSSQVDSNSIKTGLDEKISALKNTLNILNRSLLFQQIVETLCLNNGYNNLFTSSSLPSICTDDNLKMMENELSERRFGNMSLKEIFGFLDGNASENTGTYLSLNRLINITIRTMYRKCIEMIQTTNMDKVSEGSNDFQVLSTSKVAYNEFLLPQIIRLPHKSLNYLLINRNSKTLVDLAMEMYQGNVNLVDKICNDYNMLTLIKEQILELLSYHRYIQYKILKNPRSVSQKNLCEKKLEELINKVNKLLSVLIVCLFNNKSLDKYISNNVIESIDKSEFISIRIDSTSLEDLKTLISASTDSVDKRAASGKRCSFILLAILYYRTIQIELMLERNKSNSSSEYAGMEEELNVLFSILLDKIKICRSNLEDYNVDTSLYNTVKSYVKNIEDIKKLNLSIAELTFGLVYSFLLDKNHENEDETRLLKPLNYLLSILMMIKKDTSLNKDPEYDLGFEYEILQKESVFVYDLVFSVKFLFNYFYIGVNKSRLNGITVETFNILTLLPYVLDEYSLKSAFGSSELPEHTPLKDQFSRISGGFIPHVSDASTMEDSSYIYSETSTSTEEDEGKGDDGGGDDGSKKEDEERKRKEAEERKRKEAEERKRKEAEERKRKEAEERKRKEAEERKRKEAEERKRKEAEEKKEEEKKEEEKKEEEKKEDKEKKEAEEKKEEEEKREEETNYPLQITDKAGFKEDEILAGVYVFDLLEYDLSIAYDIMHRLLFNLFVPLTFRAKFLFMAECNIELLVAINSRLLTVAEYEKELISAAYSYKKGTHALRTIFRDIRTELEHCLEMCKKFNKYKTPWINISALKGKKEEFLGLLHGSLVDPKMPIDCVEIMQKINEIFEMCSVVKKNIDFIKVEMLENSCSKCKSKLNYKCNKCKYDKTLLTELFLNKSAVSRAEALLLSCIKFDYLNENDLLEKLGSKIQKPLARLLDLPELSFRLFKEYKLQIIKEFYGENIADDELDISKYPLIGKLYNDYLQKAKFPKLKLSSLEEIVASFKGLDLEELIGLILVDDALERRIEYISYIGPLIKLYIKYGMSVEDPKAFDQIIEMANGNYDKIKELLTSAIENYNKGIDDKPEMDIEAQIKSENDLYILYDKYYALVSEPLTIEDIIKEAESNNINVIDYLKSLVISLITPENKGDKKEKSGDEMSDNMLYESLSQAAIEFYLDYKNLVSDPLTLKEIYTVSDHDEQNMIEFMRVAIKEEIGVEIIKPKPKPQVDILITEEVFILYSDYKNLVPSPLAFEQIYIVSNKNRDNMIEFMVSAIKNESGIEVSKPELKPAADKSVTDLAFKLFFDYKNLVPSPLAFEQIYAVSDKSEKNMIEFMSDAIKEAIEIEVPKPQKPDIKPKPKPQPPDTKPKPKPQPPDTKPKPKPQPKPQDTKPKPKPQPQPQPPDTKPKPKPQPQPQPPDTKPKPQPQPPDTKPKPKPQPQPQPPKPKPQPQPQTGSYNRNDFVLQNDGKIDFSKFDASKYSETLFKRYDEIFIECSQKLLSELKSILEIKYAELSHLEYLKECTQIGCNVLLDQNCGNCYPCKLGKELPMMQLNLKKAIDSYETLILICKETISKSN</sequence>
<proteinExistence type="predicted"/>
<feature type="compositionally biased region" description="Basic and acidic residues" evidence="2">
    <location>
        <begin position="902"/>
        <end position="1004"/>
    </location>
</feature>
<comment type="caution">
    <text evidence="3">The sequence shown here is derived from an EMBL/GenBank/DDBJ whole genome shotgun (WGS) entry which is preliminary data.</text>
</comment>
<dbReference type="PRINTS" id="PR01217">
    <property type="entry name" value="PRICHEXTENSN"/>
</dbReference>
<evidence type="ECO:0000313" key="3">
    <source>
        <dbReference type="EMBL" id="KAK6588495.1"/>
    </source>
</evidence>
<reference evidence="3 4" key="1">
    <citation type="submission" date="2023-10" db="EMBL/GenBank/DDBJ databases">
        <title>Comparative genomics analysis reveals potential genetic determinants of host preference in Cryptosporidium xiaoi.</title>
        <authorList>
            <person name="Xiao L."/>
            <person name="Li J."/>
        </authorList>
    </citation>
    <scope>NUCLEOTIDE SEQUENCE [LARGE SCALE GENOMIC DNA]</scope>
    <source>
        <strain evidence="3 4">52996</strain>
    </source>
</reference>
<feature type="compositionally biased region" description="Basic and acidic residues" evidence="2">
    <location>
        <begin position="1668"/>
        <end position="1680"/>
    </location>
</feature>
<feature type="region of interest" description="Disordered" evidence="2">
    <location>
        <begin position="1668"/>
        <end position="1784"/>
    </location>
</feature>
<accession>A0AAV9XUR8</accession>
<feature type="compositionally biased region" description="Acidic residues" evidence="2">
    <location>
        <begin position="888"/>
        <end position="900"/>
    </location>
</feature>
<organism evidence="3 4">
    <name type="scientific">Cryptosporidium xiaoi</name>
    <dbReference type="NCBI Taxonomy" id="659607"/>
    <lineage>
        <taxon>Eukaryota</taxon>
        <taxon>Sar</taxon>
        <taxon>Alveolata</taxon>
        <taxon>Apicomplexa</taxon>
        <taxon>Conoidasida</taxon>
        <taxon>Coccidia</taxon>
        <taxon>Eucoccidiorida</taxon>
        <taxon>Eimeriorina</taxon>
        <taxon>Cryptosporidiidae</taxon>
        <taxon>Cryptosporidium</taxon>
    </lineage>
</organism>
<keyword evidence="1" id="KW-0175">Coiled coil</keyword>
<dbReference type="PANTHER" id="PTHR34403:SF14">
    <property type="entry name" value="OS05G0225800 PROTEIN"/>
    <property type="match status" value="1"/>
</dbReference>